<feature type="region of interest" description="Disordered" evidence="1">
    <location>
        <begin position="181"/>
        <end position="240"/>
    </location>
</feature>
<name>A0AA47N2K0_MERPO</name>
<dbReference type="AlphaFoldDB" id="A0AA47N2K0"/>
<reference evidence="2" key="1">
    <citation type="journal article" date="2023" name="Front. Mar. Sci.">
        <title>A new Merluccius polli reference genome to investigate the effects of global change in West African waters.</title>
        <authorList>
            <person name="Mateo J.L."/>
            <person name="Blanco-Fernandez C."/>
            <person name="Garcia-Vazquez E."/>
            <person name="Machado-Schiaffino G."/>
        </authorList>
    </citation>
    <scope>NUCLEOTIDE SEQUENCE</scope>
    <source>
        <strain evidence="2">C29</strain>
        <tissue evidence="2">Fin</tissue>
    </source>
</reference>
<keyword evidence="3" id="KW-1185">Reference proteome</keyword>
<organism evidence="2 3">
    <name type="scientific">Merluccius polli</name>
    <name type="common">Benguela hake</name>
    <name type="synonym">Merluccius cadenati</name>
    <dbReference type="NCBI Taxonomy" id="89951"/>
    <lineage>
        <taxon>Eukaryota</taxon>
        <taxon>Metazoa</taxon>
        <taxon>Chordata</taxon>
        <taxon>Craniata</taxon>
        <taxon>Vertebrata</taxon>
        <taxon>Euteleostomi</taxon>
        <taxon>Actinopterygii</taxon>
        <taxon>Neopterygii</taxon>
        <taxon>Teleostei</taxon>
        <taxon>Neoteleostei</taxon>
        <taxon>Acanthomorphata</taxon>
        <taxon>Zeiogadaria</taxon>
        <taxon>Gadariae</taxon>
        <taxon>Gadiformes</taxon>
        <taxon>Gadoidei</taxon>
        <taxon>Merlucciidae</taxon>
        <taxon>Merluccius</taxon>
    </lineage>
</organism>
<feature type="region of interest" description="Disordered" evidence="1">
    <location>
        <begin position="255"/>
        <end position="319"/>
    </location>
</feature>
<evidence type="ECO:0000313" key="3">
    <source>
        <dbReference type="Proteomes" id="UP001174136"/>
    </source>
</evidence>
<feature type="region of interest" description="Disordered" evidence="1">
    <location>
        <begin position="524"/>
        <end position="545"/>
    </location>
</feature>
<dbReference type="Proteomes" id="UP001174136">
    <property type="component" value="Unassembled WGS sequence"/>
</dbReference>
<sequence>MAARLSSYWEDFLLHLQPHIPSMDSDSCSGTMCCSEECEEPGSPAGAQQVTTDPSTDAAENKLLGSNPDANPKWKQREDDSCAPVLSFSLLDGWDLDDVIRTLQQNGPEGDNRSPGDDIILERLVSFSEQQAASRLTSEPAAPEPEPVQSAAYSGERRNRDEAIAAEEMSRQECPTVYIDLRRGAGPSGKTPTATMCRRVSADSETAAKHSRRRRQGRPPETGVGHGGQRDGSRARSGGETGMSMLLRKMRELNKRGDGGFKEPSLKLESDVLNKELPGKPTEPADPTWRQESLGSHAGGEPPSAQRGSKKTATQTTETSDVVLLVSPAVAPRCWGLVLSECLQRGFALSGLQRLQLHSKAARAFGLTGSQALLFCKSPNATPGGKKTTLSSHCLALLLKTESATRHWTGLPAGTKIKSFSENTSDIDFVTEIALMGEFEAQGLNGVGVNAAEPSSCFHVSLYTDNLRRCAARGDADAVLSGVRRPSSDPQDEDEEGQVVILSLCGRDLRQGLALLHRLLGGAPGDDGGGGEGGADEGEKGGGGGGGGGFELLDLTWLPALTGRQARELSPYEVGEELWPRSLGSLTAAPALVCALRRAEAFAALRRFLPRGRHRDAGRLDALMSPTPELAFRQAQLFFSQGEAVPAAGGFTSHRSTSCS</sequence>
<feature type="compositionally biased region" description="Basic and acidic residues" evidence="1">
    <location>
        <begin position="255"/>
        <end position="278"/>
    </location>
</feature>
<gene>
    <name evidence="2" type="ORF">N1851_008385</name>
</gene>
<evidence type="ECO:0000313" key="2">
    <source>
        <dbReference type="EMBL" id="KAK0150519.1"/>
    </source>
</evidence>
<feature type="region of interest" description="Disordered" evidence="1">
    <location>
        <begin position="34"/>
        <end position="77"/>
    </location>
</feature>
<protein>
    <submittedName>
        <fullName evidence="2">Uncharacterized protein</fullName>
    </submittedName>
</protein>
<accession>A0AA47N2K0</accession>
<feature type="region of interest" description="Disordered" evidence="1">
    <location>
        <begin position="130"/>
        <end position="159"/>
    </location>
</feature>
<dbReference type="EMBL" id="JAOPHQ010001471">
    <property type="protein sequence ID" value="KAK0150519.1"/>
    <property type="molecule type" value="Genomic_DNA"/>
</dbReference>
<feature type="compositionally biased region" description="Gly residues" evidence="1">
    <location>
        <begin position="524"/>
        <end position="533"/>
    </location>
</feature>
<proteinExistence type="predicted"/>
<comment type="caution">
    <text evidence="2">The sequence shown here is derived from an EMBL/GenBank/DDBJ whole genome shotgun (WGS) entry which is preliminary data.</text>
</comment>
<evidence type="ECO:0000256" key="1">
    <source>
        <dbReference type="SAM" id="MobiDB-lite"/>
    </source>
</evidence>